<feature type="region of interest" description="Disordered" evidence="3">
    <location>
        <begin position="181"/>
        <end position="201"/>
    </location>
</feature>
<evidence type="ECO:0000256" key="2">
    <source>
        <dbReference type="ARBA" id="ARBA00022763"/>
    </source>
</evidence>
<dbReference type="Gene3D" id="3.30.70.270">
    <property type="match status" value="1"/>
</dbReference>
<dbReference type="Pfam" id="PF00817">
    <property type="entry name" value="IMS"/>
    <property type="match status" value="1"/>
</dbReference>
<dbReference type="GO" id="GO:0006281">
    <property type="term" value="P:DNA repair"/>
    <property type="evidence" value="ECO:0007669"/>
    <property type="project" value="InterPro"/>
</dbReference>
<dbReference type="InterPro" id="IPR043128">
    <property type="entry name" value="Rev_trsase/Diguanyl_cyclase"/>
</dbReference>
<protein>
    <submittedName>
        <fullName evidence="5">DNA polymerase Y family protein</fullName>
    </submittedName>
</protein>
<comment type="caution">
    <text evidence="5">The sequence shown here is derived from an EMBL/GenBank/DDBJ whole genome shotgun (WGS) entry which is preliminary data.</text>
</comment>
<dbReference type="InterPro" id="IPR001126">
    <property type="entry name" value="UmuC"/>
</dbReference>
<reference evidence="5" key="1">
    <citation type="submission" date="2020-12" db="EMBL/GenBank/DDBJ databases">
        <title>Bacterial taxonomy.</title>
        <authorList>
            <person name="Pan X."/>
        </authorList>
    </citation>
    <scope>NUCLEOTIDE SEQUENCE</scope>
    <source>
        <strain evidence="5">KCTC 52957</strain>
    </source>
</reference>
<keyword evidence="2" id="KW-0227">DNA damage</keyword>
<organism evidence="5 6">
    <name type="scientific">Palleronia pontilimi</name>
    <dbReference type="NCBI Taxonomy" id="1964209"/>
    <lineage>
        <taxon>Bacteria</taxon>
        <taxon>Pseudomonadati</taxon>
        <taxon>Pseudomonadota</taxon>
        <taxon>Alphaproteobacteria</taxon>
        <taxon>Rhodobacterales</taxon>
        <taxon>Roseobacteraceae</taxon>
        <taxon>Palleronia</taxon>
    </lineage>
</organism>
<dbReference type="Gene3D" id="3.40.1170.60">
    <property type="match status" value="1"/>
</dbReference>
<dbReference type="InterPro" id="IPR050356">
    <property type="entry name" value="SulA_CellDiv_inhibitor"/>
</dbReference>
<keyword evidence="6" id="KW-1185">Reference proteome</keyword>
<name>A0A934IH30_9RHOB</name>
<dbReference type="SUPFAM" id="SSF56672">
    <property type="entry name" value="DNA/RNA polymerases"/>
    <property type="match status" value="1"/>
</dbReference>
<dbReference type="Proteomes" id="UP000642488">
    <property type="component" value="Unassembled WGS sequence"/>
</dbReference>
<dbReference type="RefSeq" id="WP_198916443.1">
    <property type="nucleotide sequence ID" value="NZ_JAEKPD010000009.1"/>
</dbReference>
<evidence type="ECO:0000313" key="6">
    <source>
        <dbReference type="Proteomes" id="UP000642488"/>
    </source>
</evidence>
<proteinExistence type="inferred from homology"/>
<evidence type="ECO:0000256" key="1">
    <source>
        <dbReference type="ARBA" id="ARBA00010945"/>
    </source>
</evidence>
<feature type="domain" description="UmuC" evidence="4">
    <location>
        <begin position="23"/>
        <end position="152"/>
    </location>
</feature>
<dbReference type="PANTHER" id="PTHR35369">
    <property type="entry name" value="BLR3025 PROTEIN-RELATED"/>
    <property type="match status" value="1"/>
</dbReference>
<sequence>MPHRRILSLWFPRLGAERLLRLERPVEDAPFAVVADRGQMQVLSSLNRAASAAGLRRDQPLADAQAMCPGLITRWQNARAEEAFLLVLRRWAGKFSPWVSTQPPASLIVDLTGCAHLFGGEAELLDQVRQDCDDLQLTVLSGIADTVGAAWALARYAGRAATSDRTGDAIDQEAYATRSRAAKRRNWERGGPAPAQFQTPPDAARIAAPGKTYQAIAPLPVAALRLPADQVAELGRLGLRRIKDLADQPRAGLARRFGRPLVQRLDQAIGAEPEPVSPAAPEISFAMRLTLPEPIGLESDVLAAIDRLLIPLSDKLRSNGRGARRVRLECHRTDGTMGFAEVGLARPSSDPDRIRPLVAMKVGDIDAGFGIDMVRLVANQTEPVSQGHRGHMAAADAARARQADPAPLDDLVGRLGARVGLEALTRHHPADTHIPEKSARVMAAAWSEPATHWPAAPTPRPVFLWPSEPVNAPATPVLAASFRWRGRDLRVATREGPERIAPEWWFDDPEWRSGLRDYWRVGCASGDCLWMYYAHGADISPGWYCQGSFG</sequence>
<dbReference type="PANTHER" id="PTHR35369:SF2">
    <property type="entry name" value="BLR3025 PROTEIN"/>
    <property type="match status" value="1"/>
</dbReference>
<dbReference type="EMBL" id="JAEKPD010000009">
    <property type="protein sequence ID" value="MBJ3763270.1"/>
    <property type="molecule type" value="Genomic_DNA"/>
</dbReference>
<gene>
    <name evidence="5" type="ORF">ILP92_10980</name>
</gene>
<dbReference type="AlphaFoldDB" id="A0A934IH30"/>
<evidence type="ECO:0000313" key="5">
    <source>
        <dbReference type="EMBL" id="MBJ3763270.1"/>
    </source>
</evidence>
<evidence type="ECO:0000256" key="3">
    <source>
        <dbReference type="SAM" id="MobiDB-lite"/>
    </source>
</evidence>
<accession>A0A934IH30</accession>
<dbReference type="InterPro" id="IPR043502">
    <property type="entry name" value="DNA/RNA_pol_sf"/>
</dbReference>
<comment type="similarity">
    <text evidence="1">Belongs to the DNA polymerase type-Y family.</text>
</comment>
<evidence type="ECO:0000259" key="4">
    <source>
        <dbReference type="Pfam" id="PF00817"/>
    </source>
</evidence>
<dbReference type="CDD" id="cd03468">
    <property type="entry name" value="PolY_like"/>
    <property type="match status" value="1"/>
</dbReference>